<dbReference type="EMBL" id="CADCXW020000018">
    <property type="protein sequence ID" value="CAD1553889.1"/>
    <property type="molecule type" value="Genomic_DNA"/>
</dbReference>
<sequence length="45" mass="4951">MLLAKASATPFVQTSFVLPASKINLQSRIELIPGSQYSVPFQGQW</sequence>
<protein>
    <submittedName>
        <fullName evidence="1">Uncharacterized protein</fullName>
    </submittedName>
</protein>
<proteinExistence type="predicted"/>
<dbReference type="AlphaFoldDB" id="A0A6V7JUK7"/>
<reference evidence="1" key="1">
    <citation type="submission" date="2020-07" db="EMBL/GenBank/DDBJ databases">
        <authorList>
            <person name="Ferguson B K."/>
        </authorList>
    </citation>
    <scope>NUCLEOTIDE SEQUENCE</scope>
    <source>
        <strain evidence="1">L06</strain>
    </source>
</reference>
<accession>A0A6V7JUK7</accession>
<evidence type="ECO:0000313" key="1">
    <source>
        <dbReference type="EMBL" id="CAD1553889.1"/>
    </source>
</evidence>
<gene>
    <name evidence="1" type="ORF">BBRV_LOCUS58136</name>
</gene>
<name>A0A6V7JUK7_9HYME</name>
<organism evidence="1">
    <name type="scientific">Bracon brevicornis</name>
    <dbReference type="NCBI Taxonomy" id="1563983"/>
    <lineage>
        <taxon>Eukaryota</taxon>
        <taxon>Metazoa</taxon>
        <taxon>Ecdysozoa</taxon>
        <taxon>Arthropoda</taxon>
        <taxon>Hexapoda</taxon>
        <taxon>Insecta</taxon>
        <taxon>Pterygota</taxon>
        <taxon>Neoptera</taxon>
        <taxon>Endopterygota</taxon>
        <taxon>Hymenoptera</taxon>
        <taxon>Apocrita</taxon>
        <taxon>Ichneumonoidea</taxon>
        <taxon>Braconidae</taxon>
        <taxon>Braconinae</taxon>
        <taxon>Bracon</taxon>
    </lineage>
</organism>